<dbReference type="InterPro" id="IPR029060">
    <property type="entry name" value="PIN-like_dom_sf"/>
</dbReference>
<dbReference type="PANTHER" id="PTHR35901">
    <property type="entry name" value="RIBONUCLEASE VAPC3"/>
    <property type="match status" value="1"/>
</dbReference>
<organism evidence="3 4">
    <name type="scientific">Scytonema hofmannii PCC 7110</name>
    <dbReference type="NCBI Taxonomy" id="128403"/>
    <lineage>
        <taxon>Bacteria</taxon>
        <taxon>Bacillati</taxon>
        <taxon>Cyanobacteriota</taxon>
        <taxon>Cyanophyceae</taxon>
        <taxon>Nostocales</taxon>
        <taxon>Scytonemataceae</taxon>
        <taxon>Scytonema</taxon>
    </lineage>
</organism>
<dbReference type="EMBL" id="ANNX02000035">
    <property type="protein sequence ID" value="KYC39279.1"/>
    <property type="molecule type" value="Genomic_DNA"/>
</dbReference>
<keyword evidence="1" id="KW-0460">Magnesium</keyword>
<reference evidence="3 4" key="1">
    <citation type="journal article" date="2013" name="Genome Biol. Evol.">
        <title>Genomes of Stigonematalean cyanobacteria (subsection V) and the evolution of oxygenic photosynthesis from prokaryotes to plastids.</title>
        <authorList>
            <person name="Dagan T."/>
            <person name="Roettger M."/>
            <person name="Stucken K."/>
            <person name="Landan G."/>
            <person name="Koch R."/>
            <person name="Major P."/>
            <person name="Gould S.B."/>
            <person name="Goremykin V.V."/>
            <person name="Rippka R."/>
            <person name="Tandeau de Marsac N."/>
            <person name="Gugger M."/>
            <person name="Lockhart P.J."/>
            <person name="Allen J.F."/>
            <person name="Brune I."/>
            <person name="Maus I."/>
            <person name="Puhler A."/>
            <person name="Martin W.F."/>
        </authorList>
    </citation>
    <scope>NUCLEOTIDE SEQUENCE [LARGE SCALE GENOMIC DNA]</scope>
    <source>
        <strain evidence="3 4">PCC 7110</strain>
    </source>
</reference>
<dbReference type="STRING" id="128403.WA1_31570"/>
<dbReference type="InterPro" id="IPR002716">
    <property type="entry name" value="PIN_dom"/>
</dbReference>
<dbReference type="SUPFAM" id="SSF88723">
    <property type="entry name" value="PIN domain-like"/>
    <property type="match status" value="1"/>
</dbReference>
<sequence>MTMQLICVDANFVVKLINSPSETSPHLTLWDTWEQTQTKIIAPTLLCYEVTNVFYRMKVAKQLLNTEAKQYLNNALNLPIQFYGDRQLHQQAWEVAQQFNLTAAYDAHYLALAQRFQADFYTGDKRLFNTVRSALPWIHLVE</sequence>
<evidence type="ECO:0000256" key="1">
    <source>
        <dbReference type="ARBA" id="ARBA00022842"/>
    </source>
</evidence>
<evidence type="ECO:0000259" key="2">
    <source>
        <dbReference type="Pfam" id="PF01850"/>
    </source>
</evidence>
<feature type="domain" description="PIN" evidence="2">
    <location>
        <begin position="6"/>
        <end position="128"/>
    </location>
</feature>
<dbReference type="Proteomes" id="UP000076925">
    <property type="component" value="Unassembled WGS sequence"/>
</dbReference>
<dbReference type="OrthoDB" id="32153at2"/>
<dbReference type="AlphaFoldDB" id="A0A139X3J4"/>
<keyword evidence="4" id="KW-1185">Reference proteome</keyword>
<accession>A0A139X3J4</accession>
<proteinExistence type="predicted"/>
<dbReference type="Pfam" id="PF01850">
    <property type="entry name" value="PIN"/>
    <property type="match status" value="1"/>
</dbReference>
<gene>
    <name evidence="3" type="ORF">WA1_31570</name>
</gene>
<evidence type="ECO:0000313" key="4">
    <source>
        <dbReference type="Proteomes" id="UP000076925"/>
    </source>
</evidence>
<dbReference type="RefSeq" id="WP_017740323.1">
    <property type="nucleotide sequence ID" value="NZ_KQ976354.1"/>
</dbReference>
<name>A0A139X3J4_9CYAN</name>
<evidence type="ECO:0000313" key="3">
    <source>
        <dbReference type="EMBL" id="KYC39279.1"/>
    </source>
</evidence>
<dbReference type="PANTHER" id="PTHR35901:SF1">
    <property type="entry name" value="EXONUCLEASE VAPC9"/>
    <property type="match status" value="1"/>
</dbReference>
<dbReference type="InterPro" id="IPR044153">
    <property type="entry name" value="PIN_Pae0151-like"/>
</dbReference>
<protein>
    <submittedName>
        <fullName evidence="3">Twitching motility protein PilT</fullName>
    </submittedName>
</protein>
<dbReference type="InterPro" id="IPR051619">
    <property type="entry name" value="TypeII_TA_RNase_PINc/VapC"/>
</dbReference>
<dbReference type="CDD" id="cd09873">
    <property type="entry name" value="PIN_Pae0151-like"/>
    <property type="match status" value="1"/>
</dbReference>
<comment type="caution">
    <text evidence="3">The sequence shown here is derived from an EMBL/GenBank/DDBJ whole genome shotgun (WGS) entry which is preliminary data.</text>
</comment>
<dbReference type="Gene3D" id="3.40.50.1010">
    <property type="entry name" value="5'-nuclease"/>
    <property type="match status" value="1"/>
</dbReference>